<dbReference type="Pfam" id="PF00083">
    <property type="entry name" value="Sugar_tr"/>
    <property type="match status" value="1"/>
</dbReference>
<dbReference type="InterPro" id="IPR036259">
    <property type="entry name" value="MFS_trans_sf"/>
</dbReference>
<comment type="subcellular location">
    <subcellularLocation>
        <location evidence="1">Membrane</location>
    </subcellularLocation>
</comment>
<keyword evidence="2" id="KW-0813">Transport</keyword>
<evidence type="ECO:0000313" key="6">
    <source>
        <dbReference type="WBParaSite" id="maker-PairedContig_3998-snap-gene-0.31-mRNA-1"/>
    </source>
</evidence>
<evidence type="ECO:0008006" key="7">
    <source>
        <dbReference type="Google" id="ProtNLM"/>
    </source>
</evidence>
<evidence type="ECO:0000256" key="4">
    <source>
        <dbReference type="ARBA" id="ARBA00022989"/>
    </source>
</evidence>
<dbReference type="PANTHER" id="PTHR48020:SF12">
    <property type="entry name" value="PROTON MYO-INOSITOL COTRANSPORTER"/>
    <property type="match status" value="1"/>
</dbReference>
<dbReference type="PANTHER" id="PTHR48020">
    <property type="entry name" value="PROTON MYO-INOSITOL COTRANSPORTER"/>
    <property type="match status" value="1"/>
</dbReference>
<name>A0A1I8EQ60_WUCBA</name>
<dbReference type="Gene3D" id="1.20.1250.20">
    <property type="entry name" value="MFS general substrate transporter like domains"/>
    <property type="match status" value="1"/>
</dbReference>
<keyword evidence="3" id="KW-0812">Transmembrane</keyword>
<reference evidence="6" key="1">
    <citation type="submission" date="2016-11" db="UniProtKB">
        <authorList>
            <consortium name="WormBaseParasite"/>
        </authorList>
    </citation>
    <scope>IDENTIFICATION</scope>
    <source>
        <strain evidence="6">pt0022</strain>
    </source>
</reference>
<evidence type="ECO:0000256" key="5">
    <source>
        <dbReference type="ARBA" id="ARBA00023136"/>
    </source>
</evidence>
<sequence>MAAISGLLFGYDTGILSGDEFVLRRVLRTAHVRKALALGCALQMFQQLAGINTILYTIIRSADVHDKITTIWISCGISTVGTILPLNLIERLGRRTLVLSSLRRCCYYIVYDGWRSSLSTMILQKLIPAKYAASEKFVRCYRNCDDCVTLEHCGYCSLTEESSSLPTTFGRCLPKCVALTHQKIVTNLFGIIALMLCSGQCINNATAHLFTDTFCKTRFTALSVVQSHGFSMPRFIHLGERHTRCFIYIYKLNLQSFDVVNIPQLKSSYHQTWFWRSSHFFQKIERLFMSEKEIMPERNQRNEKTMSGSVI</sequence>
<accession>A0A1I8EQ60</accession>
<dbReference type="InterPro" id="IPR005828">
    <property type="entry name" value="MFS_sugar_transport-like"/>
</dbReference>
<evidence type="ECO:0000256" key="1">
    <source>
        <dbReference type="ARBA" id="ARBA00004370"/>
    </source>
</evidence>
<dbReference type="InterPro" id="IPR050814">
    <property type="entry name" value="Myo-inositol_Transporter"/>
</dbReference>
<dbReference type="AlphaFoldDB" id="A0A1I8EQ60"/>
<keyword evidence="4" id="KW-1133">Transmembrane helix</keyword>
<dbReference type="GO" id="GO:0005366">
    <property type="term" value="F:myo-inositol:proton symporter activity"/>
    <property type="evidence" value="ECO:0007669"/>
    <property type="project" value="TreeGrafter"/>
</dbReference>
<proteinExistence type="predicted"/>
<dbReference type="WBParaSite" id="maker-PairedContig_3998-snap-gene-0.31-mRNA-1">
    <property type="protein sequence ID" value="maker-PairedContig_3998-snap-gene-0.31-mRNA-1"/>
    <property type="gene ID" value="maker-PairedContig_3998-snap-gene-0.31"/>
</dbReference>
<dbReference type="STRING" id="6293.A0A1I8EQ60"/>
<organism evidence="6">
    <name type="scientific">Wuchereria bancrofti</name>
    <dbReference type="NCBI Taxonomy" id="6293"/>
    <lineage>
        <taxon>Eukaryota</taxon>
        <taxon>Metazoa</taxon>
        <taxon>Ecdysozoa</taxon>
        <taxon>Nematoda</taxon>
        <taxon>Chromadorea</taxon>
        <taxon>Rhabditida</taxon>
        <taxon>Spirurina</taxon>
        <taxon>Spiruromorpha</taxon>
        <taxon>Filarioidea</taxon>
        <taxon>Onchocercidae</taxon>
        <taxon>Wuchereria</taxon>
    </lineage>
</organism>
<protein>
    <recommendedName>
        <fullName evidence="7">Major facilitator superfamily (MFS) profile domain-containing protein</fullName>
    </recommendedName>
</protein>
<keyword evidence="5" id="KW-0472">Membrane</keyword>
<evidence type="ECO:0000256" key="2">
    <source>
        <dbReference type="ARBA" id="ARBA00022448"/>
    </source>
</evidence>
<evidence type="ECO:0000256" key="3">
    <source>
        <dbReference type="ARBA" id="ARBA00022692"/>
    </source>
</evidence>
<dbReference type="GO" id="GO:0016324">
    <property type="term" value="C:apical plasma membrane"/>
    <property type="evidence" value="ECO:0007669"/>
    <property type="project" value="TreeGrafter"/>
</dbReference>